<feature type="domain" description="PRD" evidence="7">
    <location>
        <begin position="199"/>
        <end position="304"/>
    </location>
</feature>
<dbReference type="InterPro" id="IPR013196">
    <property type="entry name" value="HTH_11"/>
</dbReference>
<evidence type="ECO:0000259" key="5">
    <source>
        <dbReference type="PROSITE" id="PS51094"/>
    </source>
</evidence>
<keyword evidence="1" id="KW-0808">Transferase</keyword>
<dbReference type="Gene3D" id="1.10.10.10">
    <property type="entry name" value="Winged helix-like DNA-binding domain superfamily/Winged helix DNA-binding domain"/>
    <property type="match status" value="2"/>
</dbReference>
<protein>
    <submittedName>
        <fullName evidence="8">Transcriptional antiterminator</fullName>
    </submittedName>
</protein>
<dbReference type="Pfam" id="PF00359">
    <property type="entry name" value="PTS_EIIA_2"/>
    <property type="match status" value="1"/>
</dbReference>
<dbReference type="InterPro" id="IPR011608">
    <property type="entry name" value="PRD"/>
</dbReference>
<dbReference type="SUPFAM" id="SSF55804">
    <property type="entry name" value="Phoshotransferase/anion transport protein"/>
    <property type="match status" value="1"/>
</dbReference>
<dbReference type="Proteomes" id="UP000245624">
    <property type="component" value="Unassembled WGS sequence"/>
</dbReference>
<dbReference type="GO" id="GO:0008982">
    <property type="term" value="F:protein-N(PI)-phosphohistidine-sugar phosphotransferase activity"/>
    <property type="evidence" value="ECO:0007669"/>
    <property type="project" value="InterPro"/>
</dbReference>
<dbReference type="SUPFAM" id="SSF52794">
    <property type="entry name" value="PTS system IIB component-like"/>
    <property type="match status" value="1"/>
</dbReference>
<dbReference type="InterPro" id="IPR036095">
    <property type="entry name" value="PTS_EIIB-like_sf"/>
</dbReference>
<evidence type="ECO:0000256" key="1">
    <source>
        <dbReference type="ARBA" id="ARBA00022679"/>
    </source>
</evidence>
<gene>
    <name evidence="8" type="ORF">DLJ74_02010</name>
</gene>
<dbReference type="PANTHER" id="PTHR30185:SF18">
    <property type="entry name" value="TRANSCRIPTIONAL REGULATOR MTLR"/>
    <property type="match status" value="1"/>
</dbReference>
<dbReference type="Pfam" id="PF00874">
    <property type="entry name" value="PRD"/>
    <property type="match status" value="2"/>
</dbReference>
<dbReference type="PROSITE" id="PS51099">
    <property type="entry name" value="PTS_EIIB_TYPE_2"/>
    <property type="match status" value="1"/>
</dbReference>
<dbReference type="GO" id="GO:0009401">
    <property type="term" value="P:phosphoenolpyruvate-dependent sugar phosphotransferase system"/>
    <property type="evidence" value="ECO:0007669"/>
    <property type="project" value="InterPro"/>
</dbReference>
<dbReference type="Gene3D" id="3.40.930.10">
    <property type="entry name" value="Mannitol-specific EII, Chain A"/>
    <property type="match status" value="1"/>
</dbReference>
<dbReference type="SUPFAM" id="SSF63520">
    <property type="entry name" value="PTS-regulatory domain, PRD"/>
    <property type="match status" value="2"/>
</dbReference>
<dbReference type="InterPro" id="IPR036634">
    <property type="entry name" value="PRD_sf"/>
</dbReference>
<dbReference type="AlphaFoldDB" id="A0A317L2L4"/>
<dbReference type="InterPro" id="IPR016152">
    <property type="entry name" value="PTrfase/Anion_transptr"/>
</dbReference>
<evidence type="ECO:0000259" key="7">
    <source>
        <dbReference type="PROSITE" id="PS51372"/>
    </source>
</evidence>
<evidence type="ECO:0000313" key="8">
    <source>
        <dbReference type="EMBL" id="PWU69726.1"/>
    </source>
</evidence>
<organism evidence="8 9">
    <name type="scientific">Gracilibacillus dipsosauri</name>
    <dbReference type="NCBI Taxonomy" id="178340"/>
    <lineage>
        <taxon>Bacteria</taxon>
        <taxon>Bacillati</taxon>
        <taxon>Bacillota</taxon>
        <taxon>Bacilli</taxon>
        <taxon>Bacillales</taxon>
        <taxon>Bacillaceae</taxon>
        <taxon>Gracilibacillus</taxon>
    </lineage>
</organism>
<keyword evidence="3" id="KW-0805">Transcription regulation</keyword>
<evidence type="ECO:0000313" key="9">
    <source>
        <dbReference type="Proteomes" id="UP000245624"/>
    </source>
</evidence>
<dbReference type="Pfam" id="PF02302">
    <property type="entry name" value="PTS_IIB"/>
    <property type="match status" value="1"/>
</dbReference>
<proteinExistence type="predicted"/>
<name>A0A317L2L4_9BACI</name>
<dbReference type="PROSITE" id="PS51094">
    <property type="entry name" value="PTS_EIIA_TYPE_2"/>
    <property type="match status" value="1"/>
</dbReference>
<dbReference type="Pfam" id="PF08279">
    <property type="entry name" value="HTH_11"/>
    <property type="match status" value="2"/>
</dbReference>
<dbReference type="RefSeq" id="WP_109983142.1">
    <property type="nucleotide sequence ID" value="NZ_QGTD01000004.1"/>
</dbReference>
<evidence type="ECO:0000256" key="3">
    <source>
        <dbReference type="ARBA" id="ARBA00023015"/>
    </source>
</evidence>
<dbReference type="OrthoDB" id="9776005at2"/>
<keyword evidence="9" id="KW-1185">Reference proteome</keyword>
<dbReference type="Gene3D" id="3.40.50.2300">
    <property type="match status" value="1"/>
</dbReference>
<keyword evidence="2" id="KW-0677">Repeat</keyword>
<evidence type="ECO:0000259" key="6">
    <source>
        <dbReference type="PROSITE" id="PS51099"/>
    </source>
</evidence>
<feature type="domain" description="PRD" evidence="7">
    <location>
        <begin position="308"/>
        <end position="413"/>
    </location>
</feature>
<comment type="caution">
    <text evidence="8">The sequence shown here is derived from an EMBL/GenBank/DDBJ whole genome shotgun (WGS) entry which is preliminary data.</text>
</comment>
<dbReference type="PROSITE" id="PS51372">
    <property type="entry name" value="PRD_2"/>
    <property type="match status" value="2"/>
</dbReference>
<dbReference type="InterPro" id="IPR013011">
    <property type="entry name" value="PTS_EIIB_2"/>
</dbReference>
<keyword evidence="4" id="KW-0804">Transcription</keyword>
<dbReference type="InterPro" id="IPR036388">
    <property type="entry name" value="WH-like_DNA-bd_sf"/>
</dbReference>
<dbReference type="InterPro" id="IPR003501">
    <property type="entry name" value="PTS_EIIB_2/3"/>
</dbReference>
<dbReference type="InterPro" id="IPR002178">
    <property type="entry name" value="PTS_EIIA_type-2_dom"/>
</dbReference>
<dbReference type="InterPro" id="IPR050661">
    <property type="entry name" value="BglG_antiterminators"/>
</dbReference>
<dbReference type="EMBL" id="QGTD01000004">
    <property type="protein sequence ID" value="PWU69726.1"/>
    <property type="molecule type" value="Genomic_DNA"/>
</dbReference>
<reference evidence="8 9" key="1">
    <citation type="submission" date="2018-05" db="EMBL/GenBank/DDBJ databases">
        <title>Genomic analysis of Gracilibacillus dipsosauri DD1 reveals novel features of a salt-tolerant amylase.</title>
        <authorList>
            <person name="Deutch C.E."/>
            <person name="Yang S."/>
        </authorList>
    </citation>
    <scope>NUCLEOTIDE SEQUENCE [LARGE SCALE GENOMIC DNA]</scope>
    <source>
        <strain evidence="8 9">DD1</strain>
    </source>
</reference>
<dbReference type="GO" id="GO:0006355">
    <property type="term" value="P:regulation of DNA-templated transcription"/>
    <property type="evidence" value="ECO:0007669"/>
    <property type="project" value="InterPro"/>
</dbReference>
<accession>A0A317L2L4</accession>
<evidence type="ECO:0000256" key="2">
    <source>
        <dbReference type="ARBA" id="ARBA00022737"/>
    </source>
</evidence>
<dbReference type="Gene3D" id="1.10.1790.10">
    <property type="entry name" value="PRD domain"/>
    <property type="match status" value="2"/>
</dbReference>
<dbReference type="SUPFAM" id="SSF46785">
    <property type="entry name" value="Winged helix' DNA-binding domain"/>
    <property type="match status" value="2"/>
</dbReference>
<dbReference type="InterPro" id="IPR036390">
    <property type="entry name" value="WH_DNA-bd_sf"/>
</dbReference>
<feature type="domain" description="PTS EIIA type-2" evidence="5">
    <location>
        <begin position="540"/>
        <end position="687"/>
    </location>
</feature>
<sequence length="698" mass="80003">MYLSGRERRTIELLLSKQEPTTIKTIAKNLEVSERTVHRDLKNMEDVLSQYELRINKRAGVGVSVLGDDTDKKALKHAIMKLQYTDYTPDERQSIILTTLLEAREPIKLFHLASELNVTIATISHDLDMLEEIMTKYELNLIRRRGYGVKIDGAEENKRAAISYLISKHVSESEVIQLLRKNIEKEDPSNAISNRLLGMVDQDKLTYIEQTVNAYRANLPYELADSAYVGLVVHLALAMERLQKGERIQFDPVYLKELQETKEYKIAHEITFTLEEQLQIEIPNDEIGYVTMHLLGAKLRNHEYLMEESSLDIAYKAKQLISFVSNILNKDLLSLEHILDDLVAHLKPAIYRLQQGMNIKNPLMEEIESDYHQLFFILEEGTKKVFPDIHFPKEEIAYLVLHFASALLRMDKEITLKVLVVCSSGIGTSKMLASKIIQQIPEITEIESSSLFDLENRKWSSYDFIISTVPIKHMEHEYILASPILTTEDIHKINSQIRKLKMKAGLKKAKITTLKNRKITKQETVNHIKGIKSMTSAVISLLEGFYLQSYQGNQALAFILQEICKELEEKQVITDAKRVAIKLQERADLGGLGIPNTMLALFHTRSEDIMKPSFTIHPLAKSIIVQGMDGNSMKIKYFLIMLSPINAEEAEMEILSFISSLLIRNQESTEIFQSEDQERIGSYLAIQLHQFIKEKLTI</sequence>
<dbReference type="CDD" id="cd05568">
    <property type="entry name" value="PTS_IIB_bgl_like"/>
    <property type="match status" value="1"/>
</dbReference>
<evidence type="ECO:0000256" key="4">
    <source>
        <dbReference type="ARBA" id="ARBA00023163"/>
    </source>
</evidence>
<dbReference type="PANTHER" id="PTHR30185">
    <property type="entry name" value="CRYPTIC BETA-GLUCOSIDE BGL OPERON ANTITERMINATOR"/>
    <property type="match status" value="1"/>
</dbReference>
<feature type="domain" description="PTS EIIB type-2" evidence="6">
    <location>
        <begin position="416"/>
        <end position="505"/>
    </location>
</feature>